<evidence type="ECO:0000256" key="1">
    <source>
        <dbReference type="SAM" id="Phobius"/>
    </source>
</evidence>
<accession>A0A2Z6B3V5</accession>
<dbReference type="EMBL" id="AP017379">
    <property type="protein sequence ID" value="BBD10115.1"/>
    <property type="molecule type" value="Genomic_DNA"/>
</dbReference>
<name>A0A2Z6B3V5_9BACT</name>
<keyword evidence="2" id="KW-0614">Plasmid</keyword>
<keyword evidence="3" id="KW-1185">Reference proteome</keyword>
<sequence length="71" mass="7895">MARWFCVFVGFCLTLYFGSHIGDGLYFSYPPVLNIEAHKAALNFSWKAVIYTGASGFVTFILGIWAHLGNS</sequence>
<protein>
    <submittedName>
        <fullName evidence="2">Fibronectin type III domain-containing protein</fullName>
    </submittedName>
</protein>
<feature type="transmembrane region" description="Helical" evidence="1">
    <location>
        <begin position="48"/>
        <end position="68"/>
    </location>
</feature>
<keyword evidence="1" id="KW-0812">Transmembrane</keyword>
<geneLocation type="plasmid" evidence="3">
    <name>pdfe dna</name>
</geneLocation>
<proteinExistence type="predicted"/>
<organism evidence="2 3">
    <name type="scientific">Desulfovibrio ferrophilus</name>
    <dbReference type="NCBI Taxonomy" id="241368"/>
    <lineage>
        <taxon>Bacteria</taxon>
        <taxon>Pseudomonadati</taxon>
        <taxon>Thermodesulfobacteriota</taxon>
        <taxon>Desulfovibrionia</taxon>
        <taxon>Desulfovibrionales</taxon>
        <taxon>Desulfovibrionaceae</taxon>
        <taxon>Desulfovibrio</taxon>
    </lineage>
</organism>
<dbReference type="AlphaFoldDB" id="A0A2Z6B3V5"/>
<reference evidence="2 3" key="1">
    <citation type="journal article" date="2018" name="Sci. Adv.">
        <title>Multi-heme cytochromes provide a pathway for survival in energy-limited environments.</title>
        <authorList>
            <person name="Deng X."/>
            <person name="Dohmae N."/>
            <person name="Nealson K.H."/>
            <person name="Hashimoto K."/>
            <person name="Okamoto A."/>
        </authorList>
    </citation>
    <scope>NUCLEOTIDE SEQUENCE [LARGE SCALE GENOMIC DNA]</scope>
    <source>
        <strain evidence="2 3">IS5</strain>
        <plasmid evidence="3">pdfe dna</plasmid>
    </source>
</reference>
<dbReference type="Proteomes" id="UP000269883">
    <property type="component" value="Plasmid pDFE"/>
</dbReference>
<keyword evidence="1" id="KW-1133">Transmembrane helix</keyword>
<keyword evidence="1" id="KW-0472">Membrane</keyword>
<gene>
    <name evidence="2" type="ORF">DFE_A0014</name>
</gene>
<dbReference type="KEGG" id="dfl:DFE_A0014"/>
<evidence type="ECO:0000313" key="2">
    <source>
        <dbReference type="EMBL" id="BBD10115.1"/>
    </source>
</evidence>
<evidence type="ECO:0000313" key="3">
    <source>
        <dbReference type="Proteomes" id="UP000269883"/>
    </source>
</evidence>